<dbReference type="InterPro" id="IPR003141">
    <property type="entry name" value="Pol/His_phosphatase_N"/>
</dbReference>
<dbReference type="EC" id="3.1.3.15" evidence="3 8"/>
<dbReference type="GO" id="GO:0000105">
    <property type="term" value="P:L-histidine biosynthetic process"/>
    <property type="evidence" value="ECO:0007669"/>
    <property type="project" value="UniProtKB-UniRule"/>
</dbReference>
<dbReference type="AlphaFoldDB" id="A0A3Q9I9D2"/>
<dbReference type="InterPro" id="IPR004013">
    <property type="entry name" value="PHP_dom"/>
</dbReference>
<evidence type="ECO:0000259" key="9">
    <source>
        <dbReference type="SMART" id="SM00481"/>
    </source>
</evidence>
<dbReference type="Pfam" id="PF02811">
    <property type="entry name" value="PHP"/>
    <property type="match status" value="1"/>
</dbReference>
<dbReference type="SUPFAM" id="SSF89550">
    <property type="entry name" value="PHP domain-like"/>
    <property type="match status" value="1"/>
</dbReference>
<dbReference type="PANTHER" id="PTHR21039:SF0">
    <property type="entry name" value="HISTIDINOL-PHOSPHATASE"/>
    <property type="match status" value="1"/>
</dbReference>
<keyword evidence="4 8" id="KW-0028">Amino-acid biosynthesis</keyword>
<evidence type="ECO:0000256" key="6">
    <source>
        <dbReference type="ARBA" id="ARBA00023102"/>
    </source>
</evidence>
<keyword evidence="11" id="KW-1185">Reference proteome</keyword>
<accession>A0A3Q9I9D2</accession>
<dbReference type="GO" id="GO:0005737">
    <property type="term" value="C:cytoplasm"/>
    <property type="evidence" value="ECO:0007669"/>
    <property type="project" value="TreeGrafter"/>
</dbReference>
<dbReference type="EMBL" id="CP034346">
    <property type="protein sequence ID" value="AZS14016.1"/>
    <property type="molecule type" value="Genomic_DNA"/>
</dbReference>
<evidence type="ECO:0000256" key="3">
    <source>
        <dbReference type="ARBA" id="ARBA00013085"/>
    </source>
</evidence>
<dbReference type="InterPro" id="IPR016195">
    <property type="entry name" value="Pol/histidinol_Pase-like"/>
</dbReference>
<gene>
    <name evidence="10" type="ORF">EI981_05815</name>
</gene>
<comment type="catalytic activity">
    <reaction evidence="7 8">
        <text>L-histidinol phosphate + H2O = L-histidinol + phosphate</text>
        <dbReference type="Rhea" id="RHEA:14465"/>
        <dbReference type="ChEBI" id="CHEBI:15377"/>
        <dbReference type="ChEBI" id="CHEBI:43474"/>
        <dbReference type="ChEBI" id="CHEBI:57699"/>
        <dbReference type="ChEBI" id="CHEBI:57980"/>
        <dbReference type="EC" id="3.1.3.15"/>
    </reaction>
</comment>
<dbReference type="GO" id="GO:0004401">
    <property type="term" value="F:histidinol-phosphatase activity"/>
    <property type="evidence" value="ECO:0007669"/>
    <property type="project" value="UniProtKB-UniRule"/>
</dbReference>
<dbReference type="OrthoDB" id="9775255at2"/>
<dbReference type="KEGG" id="plut:EI981_05815"/>
<dbReference type="NCBIfam" id="TIGR01856">
    <property type="entry name" value="hisJ_fam"/>
    <property type="match status" value="1"/>
</dbReference>
<evidence type="ECO:0000313" key="10">
    <source>
        <dbReference type="EMBL" id="AZS14016.1"/>
    </source>
</evidence>
<dbReference type="InterPro" id="IPR010140">
    <property type="entry name" value="Histidinol_P_phosphatase_HisJ"/>
</dbReference>
<name>A0A3Q9I9D2_9BACL</name>
<dbReference type="Gene3D" id="3.20.20.140">
    <property type="entry name" value="Metal-dependent hydrolases"/>
    <property type="match status" value="1"/>
</dbReference>
<evidence type="ECO:0000256" key="7">
    <source>
        <dbReference type="ARBA" id="ARBA00049158"/>
    </source>
</evidence>
<dbReference type="PANTHER" id="PTHR21039">
    <property type="entry name" value="HISTIDINOL PHOSPHATASE-RELATED"/>
    <property type="match status" value="1"/>
</dbReference>
<keyword evidence="6 8" id="KW-0368">Histidine biosynthesis</keyword>
<reference evidence="11" key="1">
    <citation type="submission" date="2018-12" db="EMBL/GenBank/DDBJ databases">
        <title>Complete genome sequence of Paenibacillus sp. MBLB1234.</title>
        <authorList>
            <person name="Nam Y.-D."/>
            <person name="Kang J."/>
            <person name="Chung W.-H."/>
            <person name="Park Y.S."/>
        </authorList>
    </citation>
    <scope>NUCLEOTIDE SEQUENCE [LARGE SCALE GENOMIC DNA]</scope>
    <source>
        <strain evidence="11">MBLB1234</strain>
    </source>
</reference>
<protein>
    <recommendedName>
        <fullName evidence="3 8">Histidinol-phosphatase</fullName>
        <shortName evidence="8">HolPase</shortName>
        <ecNumber evidence="3 8">3.1.3.15</ecNumber>
    </recommendedName>
</protein>
<feature type="domain" description="Polymerase/histidinol phosphatase N-terminal" evidence="9">
    <location>
        <begin position="2"/>
        <end position="90"/>
    </location>
</feature>
<dbReference type="SMART" id="SM00481">
    <property type="entry name" value="POLIIIAc"/>
    <property type="match status" value="1"/>
</dbReference>
<keyword evidence="5 8" id="KW-0378">Hydrolase</keyword>
<evidence type="ECO:0000256" key="4">
    <source>
        <dbReference type="ARBA" id="ARBA00022605"/>
    </source>
</evidence>
<evidence type="ECO:0000313" key="11">
    <source>
        <dbReference type="Proteomes" id="UP000270678"/>
    </source>
</evidence>
<evidence type="ECO:0000256" key="2">
    <source>
        <dbReference type="ARBA" id="ARBA00009152"/>
    </source>
</evidence>
<proteinExistence type="inferred from homology"/>
<dbReference type="RefSeq" id="WP_126996262.1">
    <property type="nucleotide sequence ID" value="NZ_CP034346.1"/>
</dbReference>
<comment type="pathway">
    <text evidence="1 8">Amino-acid biosynthesis; L-histidine biosynthesis; L-histidine from 5-phospho-alpha-D-ribose 1-diphosphate: step 8/9.</text>
</comment>
<dbReference type="Proteomes" id="UP000270678">
    <property type="component" value="Chromosome"/>
</dbReference>
<evidence type="ECO:0000256" key="1">
    <source>
        <dbReference type="ARBA" id="ARBA00004970"/>
    </source>
</evidence>
<sequence>MFDLHTHHERCGHAAGTIEQYIESAISKGIQVLGITDHSPYFFADEDHPFPGLAMAKSEFARYVEEAVQLKEKYGDRIELLIGVESDIFKEHMVLYNQVYRGFPLDYVIGSIHFTSPSLILQGLDWSQASEEERMAEFRRFIELMQHAVQSDWVNIIGHMDRVHRGNPSFEDLYAPYIAPLLKTMAGRGAVLEVNTGGFRKSAKDWYPSINIIEQAYHYGVDVTFGSDAHDPLRVGDEWEEVRQTLEQIGYKRWVIFRQRRPYYLDIHS</sequence>
<organism evidence="10 11">
    <name type="scientific">Paenibacillus lutimineralis</name>
    <dbReference type="NCBI Taxonomy" id="2707005"/>
    <lineage>
        <taxon>Bacteria</taxon>
        <taxon>Bacillati</taxon>
        <taxon>Bacillota</taxon>
        <taxon>Bacilli</taxon>
        <taxon>Bacillales</taxon>
        <taxon>Paenibacillaceae</taxon>
        <taxon>Paenibacillus</taxon>
    </lineage>
</organism>
<dbReference type="CDD" id="cd12110">
    <property type="entry name" value="PHP_HisPPase_Hisj_like"/>
    <property type="match status" value="1"/>
</dbReference>
<dbReference type="UniPathway" id="UPA00031">
    <property type="reaction ID" value="UER00013"/>
</dbReference>
<dbReference type="NCBIfam" id="NF005596">
    <property type="entry name" value="PRK07328.1"/>
    <property type="match status" value="1"/>
</dbReference>
<comment type="similarity">
    <text evidence="2 8">Belongs to the PHP hydrolase family. HisK subfamily.</text>
</comment>
<evidence type="ECO:0000256" key="8">
    <source>
        <dbReference type="RuleBase" id="RU366003"/>
    </source>
</evidence>
<evidence type="ECO:0000256" key="5">
    <source>
        <dbReference type="ARBA" id="ARBA00022801"/>
    </source>
</evidence>